<evidence type="ECO:0000313" key="3">
    <source>
        <dbReference type="Proteomes" id="UP001567538"/>
    </source>
</evidence>
<organism evidence="2 3">
    <name type="scientific">Salvia divinorum</name>
    <name type="common">Maria pastora</name>
    <name type="synonym">Diviner's sage</name>
    <dbReference type="NCBI Taxonomy" id="28513"/>
    <lineage>
        <taxon>Eukaryota</taxon>
        <taxon>Viridiplantae</taxon>
        <taxon>Streptophyta</taxon>
        <taxon>Embryophyta</taxon>
        <taxon>Tracheophyta</taxon>
        <taxon>Spermatophyta</taxon>
        <taxon>Magnoliopsida</taxon>
        <taxon>eudicotyledons</taxon>
        <taxon>Gunneridae</taxon>
        <taxon>Pentapetalae</taxon>
        <taxon>asterids</taxon>
        <taxon>lamiids</taxon>
        <taxon>Lamiales</taxon>
        <taxon>Lamiaceae</taxon>
        <taxon>Nepetoideae</taxon>
        <taxon>Mentheae</taxon>
        <taxon>Salviinae</taxon>
        <taxon>Salvia</taxon>
        <taxon>Salvia subgen. Calosphace</taxon>
    </lineage>
</organism>
<evidence type="ECO:0000256" key="1">
    <source>
        <dbReference type="SAM" id="MobiDB-lite"/>
    </source>
</evidence>
<feature type="compositionally biased region" description="Polar residues" evidence="1">
    <location>
        <begin position="218"/>
        <end position="235"/>
    </location>
</feature>
<dbReference type="EMBL" id="JBEAFC010000007">
    <property type="protein sequence ID" value="KAL1549313.1"/>
    <property type="molecule type" value="Genomic_DNA"/>
</dbReference>
<sequence length="286" mass="31268">MGSSRALCYNRSFEDDINKLIEAFNVRTSKSLDLSDLWRNASKRPMKSPGSNSPGTGFLEPVSLKQALRGLCISQAAEMAAIKRLSMTSTSPRISEAGKNTNLFRSVVTEAGGSRCSPAQIQESRKEIFPMTEEITSFSSRSLTWCHRSFKSSPIQSSSSTPGCSIKQDMKSIVSISSEPGNRVADCDGYDVEKSIMNGENVECNASKRPLSFEESKTVSPDQSAHSSSQVPSTSVHKDTMSSPFCYEIAQASEVDSQVEIAHSFEEKHNTPSVRLIIILMIAKTM</sequence>
<reference evidence="2 3" key="1">
    <citation type="submission" date="2024-06" db="EMBL/GenBank/DDBJ databases">
        <title>A chromosome level genome sequence of Diviner's sage (Salvia divinorum).</title>
        <authorList>
            <person name="Ford S.A."/>
            <person name="Ro D.-K."/>
            <person name="Ness R.W."/>
            <person name="Phillips M.A."/>
        </authorList>
    </citation>
    <scope>NUCLEOTIDE SEQUENCE [LARGE SCALE GENOMIC DNA]</scope>
    <source>
        <strain evidence="2">SAF-2024a</strain>
        <tissue evidence="2">Leaf</tissue>
    </source>
</reference>
<comment type="caution">
    <text evidence="2">The sequence shown here is derived from an EMBL/GenBank/DDBJ whole genome shotgun (WGS) entry which is preliminary data.</text>
</comment>
<protein>
    <submittedName>
        <fullName evidence="2">Uncharacterized protein</fullName>
    </submittedName>
</protein>
<feature type="region of interest" description="Disordered" evidence="1">
    <location>
        <begin position="213"/>
        <end position="237"/>
    </location>
</feature>
<name>A0ABD1GYR1_SALDI</name>
<dbReference type="AlphaFoldDB" id="A0ABD1GYR1"/>
<keyword evidence="3" id="KW-1185">Reference proteome</keyword>
<evidence type="ECO:0000313" key="2">
    <source>
        <dbReference type="EMBL" id="KAL1549313.1"/>
    </source>
</evidence>
<accession>A0ABD1GYR1</accession>
<gene>
    <name evidence="2" type="ORF">AAHA92_17435</name>
</gene>
<proteinExistence type="predicted"/>
<dbReference type="Proteomes" id="UP001567538">
    <property type="component" value="Unassembled WGS sequence"/>
</dbReference>